<evidence type="ECO:0000256" key="4">
    <source>
        <dbReference type="ARBA" id="ARBA00022833"/>
    </source>
</evidence>
<dbReference type="Proteomes" id="UP000325313">
    <property type="component" value="Unassembled WGS sequence"/>
</dbReference>
<keyword evidence="4" id="KW-0862">Zinc</keyword>
<organism evidence="7 8">
    <name type="scientific">Puccinia graminis f. sp. tritici</name>
    <dbReference type="NCBI Taxonomy" id="56615"/>
    <lineage>
        <taxon>Eukaryota</taxon>
        <taxon>Fungi</taxon>
        <taxon>Dikarya</taxon>
        <taxon>Basidiomycota</taxon>
        <taxon>Pucciniomycotina</taxon>
        <taxon>Pucciniomycetes</taxon>
        <taxon>Pucciniales</taxon>
        <taxon>Pucciniaceae</taxon>
        <taxon>Puccinia</taxon>
    </lineage>
</organism>
<dbReference type="GO" id="GO:0008270">
    <property type="term" value="F:zinc ion binding"/>
    <property type="evidence" value="ECO:0007669"/>
    <property type="project" value="UniProtKB-KW"/>
</dbReference>
<evidence type="ECO:0000313" key="8">
    <source>
        <dbReference type="Proteomes" id="UP000325313"/>
    </source>
</evidence>
<dbReference type="PANTHER" id="PTHR46481">
    <property type="entry name" value="ZINC FINGER BED DOMAIN-CONTAINING PROTEIN 4"/>
    <property type="match status" value="1"/>
</dbReference>
<dbReference type="PANTHER" id="PTHR46481:SF10">
    <property type="entry name" value="ZINC FINGER BED DOMAIN-CONTAINING PROTEIN 39"/>
    <property type="match status" value="1"/>
</dbReference>
<evidence type="ECO:0000256" key="6">
    <source>
        <dbReference type="SAM" id="MobiDB-lite"/>
    </source>
</evidence>
<evidence type="ECO:0000313" key="7">
    <source>
        <dbReference type="EMBL" id="KAA1138370.1"/>
    </source>
</evidence>
<dbReference type="SUPFAM" id="SSF53098">
    <property type="entry name" value="Ribonuclease H-like"/>
    <property type="match status" value="1"/>
</dbReference>
<evidence type="ECO:0008006" key="9">
    <source>
        <dbReference type="Google" id="ProtNLM"/>
    </source>
</evidence>
<evidence type="ECO:0000256" key="2">
    <source>
        <dbReference type="ARBA" id="ARBA00022723"/>
    </source>
</evidence>
<keyword evidence="3" id="KW-0863">Zinc-finger</keyword>
<feature type="region of interest" description="Disordered" evidence="6">
    <location>
        <begin position="53"/>
        <end position="76"/>
    </location>
</feature>
<dbReference type="AlphaFoldDB" id="A0A5B0SKN4"/>
<sequence length="439" mass="49570">MHVRCFCHKLALIVNTGLKELSLKTLPPGKSKESILGFFPVLGPVTEELEPEESVHLVETQSKDNPNAPSHLNEDTLDFESYYSNEGKDISDEEESVSSDAKDQMSAKGPTSAVKLKSLDVVIKQLTRLAAERSNFKCTANQLKLKVSPLIAGYGIRWNIRYQSYQKAIDARAVIDHILKEDQENQAGLFGDVFFTPRDWKEIDSLNLELEVFVKLTSQMEGDLPTGTHFILKYLELKDSLTEKVNRSLETDTLYPMYNAMLKRVNQYLDEAMQCDTLLMAIMMQLFELVFGPDSTEVTQSYNSGSKPDLTRPEAPCIWAGFGQHFAIFAPTRPAPRIWRGGFGHHFLTRTRPIWNLSYNLLNREFQRTKALQKKINDSKIINDPDITLVDKPANPSGAGQLLMSRLASRMAILPTAQDNEVKAYLRGKNLLHQSRDTG</sequence>
<reference evidence="7 8" key="1">
    <citation type="submission" date="2019-05" db="EMBL/GenBank/DDBJ databases">
        <title>Emergence of the Ug99 lineage of the wheat stem rust pathogen through somatic hybridization.</title>
        <authorList>
            <person name="Li F."/>
            <person name="Upadhyaya N.M."/>
            <person name="Sperschneider J."/>
            <person name="Matny O."/>
            <person name="Nguyen-Phuc H."/>
            <person name="Mago R."/>
            <person name="Raley C."/>
            <person name="Miller M.E."/>
            <person name="Silverstein K.A.T."/>
            <person name="Henningsen E."/>
            <person name="Hirsch C.D."/>
            <person name="Visser B."/>
            <person name="Pretorius Z.A."/>
            <person name="Steffenson B.J."/>
            <person name="Schwessinger B."/>
            <person name="Dodds P.N."/>
            <person name="Figueroa M."/>
        </authorList>
    </citation>
    <scope>NUCLEOTIDE SEQUENCE [LARGE SCALE GENOMIC DNA]</scope>
    <source>
        <strain evidence="7 8">Ug99</strain>
    </source>
</reference>
<comment type="caution">
    <text evidence="7">The sequence shown here is derived from an EMBL/GenBank/DDBJ whole genome shotgun (WGS) entry which is preliminary data.</text>
</comment>
<dbReference type="InterPro" id="IPR052035">
    <property type="entry name" value="ZnF_BED_domain_contain"/>
</dbReference>
<protein>
    <recommendedName>
        <fullName evidence="9">hAT-like transposase RNase-H fold domain-containing protein</fullName>
    </recommendedName>
</protein>
<comment type="subcellular location">
    <subcellularLocation>
        <location evidence="1">Nucleus</location>
    </subcellularLocation>
</comment>
<feature type="compositionally biased region" description="Polar residues" evidence="6">
    <location>
        <begin position="59"/>
        <end position="70"/>
    </location>
</feature>
<evidence type="ECO:0000256" key="3">
    <source>
        <dbReference type="ARBA" id="ARBA00022771"/>
    </source>
</evidence>
<proteinExistence type="predicted"/>
<accession>A0A5B0SKN4</accession>
<evidence type="ECO:0000256" key="5">
    <source>
        <dbReference type="ARBA" id="ARBA00023242"/>
    </source>
</evidence>
<keyword evidence="5" id="KW-0539">Nucleus</keyword>
<feature type="region of interest" description="Disordered" evidence="6">
    <location>
        <begin position="90"/>
        <end position="109"/>
    </location>
</feature>
<dbReference type="EMBL" id="VDEP01000003">
    <property type="protein sequence ID" value="KAA1138370.1"/>
    <property type="molecule type" value="Genomic_DNA"/>
</dbReference>
<name>A0A5B0SKN4_PUCGR</name>
<dbReference type="InterPro" id="IPR012337">
    <property type="entry name" value="RNaseH-like_sf"/>
</dbReference>
<dbReference type="GO" id="GO:0005634">
    <property type="term" value="C:nucleus"/>
    <property type="evidence" value="ECO:0007669"/>
    <property type="project" value="UniProtKB-SubCell"/>
</dbReference>
<gene>
    <name evidence="7" type="ORF">PGTUg99_033167</name>
</gene>
<evidence type="ECO:0000256" key="1">
    <source>
        <dbReference type="ARBA" id="ARBA00004123"/>
    </source>
</evidence>
<keyword evidence="2" id="KW-0479">Metal-binding</keyword>